<sequence length="97" mass="10346">MVPAGTRRIPEEQMKWEEGRRRKRDDFLKEQGEVWPGDGPAASSSSSSAVSGQGDGKGSGKGGGGGDSESKEVNATIGLRPMREILSVRVGGYLRRL</sequence>
<feature type="compositionally biased region" description="Low complexity" evidence="1">
    <location>
        <begin position="41"/>
        <end position="52"/>
    </location>
</feature>
<gene>
    <name evidence="2" type="ORF">Cvel_4300</name>
</gene>
<organism evidence="2">
    <name type="scientific">Chromera velia CCMP2878</name>
    <dbReference type="NCBI Taxonomy" id="1169474"/>
    <lineage>
        <taxon>Eukaryota</taxon>
        <taxon>Sar</taxon>
        <taxon>Alveolata</taxon>
        <taxon>Colpodellida</taxon>
        <taxon>Chromeraceae</taxon>
        <taxon>Chromera</taxon>
    </lineage>
</organism>
<evidence type="ECO:0000313" key="2">
    <source>
        <dbReference type="EMBL" id="CEM24651.1"/>
    </source>
</evidence>
<accession>A0A0G4G7N1</accession>
<feature type="region of interest" description="Disordered" evidence="1">
    <location>
        <begin position="1"/>
        <end position="79"/>
    </location>
</feature>
<proteinExistence type="predicted"/>
<reference evidence="2" key="1">
    <citation type="submission" date="2014-11" db="EMBL/GenBank/DDBJ databases">
        <authorList>
            <person name="Otto D Thomas"/>
            <person name="Naeem Raeece"/>
        </authorList>
    </citation>
    <scope>NUCLEOTIDE SEQUENCE</scope>
</reference>
<dbReference type="VEuPathDB" id="CryptoDB:Cvel_4300"/>
<feature type="compositionally biased region" description="Basic and acidic residues" evidence="1">
    <location>
        <begin position="8"/>
        <end position="32"/>
    </location>
</feature>
<protein>
    <submittedName>
        <fullName evidence="2">Uncharacterized protein</fullName>
    </submittedName>
</protein>
<name>A0A0G4G7N1_9ALVE</name>
<dbReference type="EMBL" id="CDMZ01000959">
    <property type="protein sequence ID" value="CEM24651.1"/>
    <property type="molecule type" value="Genomic_DNA"/>
</dbReference>
<dbReference type="AlphaFoldDB" id="A0A0G4G7N1"/>
<feature type="compositionally biased region" description="Gly residues" evidence="1">
    <location>
        <begin position="53"/>
        <end position="67"/>
    </location>
</feature>
<evidence type="ECO:0000256" key="1">
    <source>
        <dbReference type="SAM" id="MobiDB-lite"/>
    </source>
</evidence>